<dbReference type="EMBL" id="CP016397">
    <property type="protein sequence ID" value="ASQ45607.1"/>
    <property type="molecule type" value="Genomic_DNA"/>
</dbReference>
<evidence type="ECO:0000313" key="2">
    <source>
        <dbReference type="Proteomes" id="UP000201728"/>
    </source>
</evidence>
<reference evidence="2" key="1">
    <citation type="submission" date="2016-07" db="EMBL/GenBank/DDBJ databases">
        <authorList>
            <person name="Florea S."/>
            <person name="Webb J.S."/>
            <person name="Jaromczyk J."/>
            <person name="Schardl C.L."/>
        </authorList>
    </citation>
    <scope>NUCLEOTIDE SEQUENCE [LARGE SCALE GENOMIC DNA]</scope>
    <source>
        <strain evidence="2">CDC-D5610</strain>
    </source>
</reference>
<keyword evidence="2" id="KW-1185">Reference proteome</keyword>
<dbReference type="AlphaFoldDB" id="A0A222P198"/>
<organism evidence="1 2">
    <name type="scientific">Legionella clemsonensis</name>
    <dbReference type="NCBI Taxonomy" id="1867846"/>
    <lineage>
        <taxon>Bacteria</taxon>
        <taxon>Pseudomonadati</taxon>
        <taxon>Pseudomonadota</taxon>
        <taxon>Gammaproteobacteria</taxon>
        <taxon>Legionellales</taxon>
        <taxon>Legionellaceae</taxon>
        <taxon>Legionella</taxon>
    </lineage>
</organism>
<evidence type="ECO:0000313" key="1">
    <source>
        <dbReference type="EMBL" id="ASQ45607.1"/>
    </source>
</evidence>
<protein>
    <submittedName>
        <fullName evidence="1">Uncharacterized protein</fullName>
    </submittedName>
</protein>
<dbReference type="Proteomes" id="UP000201728">
    <property type="component" value="Chromosome"/>
</dbReference>
<dbReference type="KEGG" id="lcd:clem_05255"/>
<name>A0A222P198_9GAMM</name>
<gene>
    <name evidence="1" type="ORF">clem_05255</name>
</gene>
<proteinExistence type="predicted"/>
<dbReference type="RefSeq" id="WP_094090649.1">
    <property type="nucleotide sequence ID" value="NZ_CP016397.1"/>
</dbReference>
<accession>A0A222P198</accession>
<sequence>MRLVPLPKHKDEIAIYKNRLQNKADECIAKAKKFTRSRRDEKLILLSIIDAPKENILNQKTGVDVLELYIMPVLIKLYAC</sequence>